<evidence type="ECO:0000256" key="5">
    <source>
        <dbReference type="SAM" id="Phobius"/>
    </source>
</evidence>
<feature type="transmembrane region" description="Helical" evidence="5">
    <location>
        <begin position="25"/>
        <end position="48"/>
    </location>
</feature>
<evidence type="ECO:0000256" key="4">
    <source>
        <dbReference type="ARBA" id="ARBA00023136"/>
    </source>
</evidence>
<dbReference type="SUPFAM" id="SSF81321">
    <property type="entry name" value="Family A G protein-coupled receptor-like"/>
    <property type="match status" value="1"/>
</dbReference>
<proteinExistence type="predicted"/>
<keyword evidence="2 5" id="KW-0812">Transmembrane</keyword>
<keyword evidence="7" id="KW-1185">Reference proteome</keyword>
<evidence type="ECO:0000313" key="6">
    <source>
        <dbReference type="EMBL" id="KAJ3564915.1"/>
    </source>
</evidence>
<keyword evidence="3 5" id="KW-1133">Transmembrane helix</keyword>
<evidence type="ECO:0000256" key="3">
    <source>
        <dbReference type="ARBA" id="ARBA00022989"/>
    </source>
</evidence>
<feature type="transmembrane region" description="Helical" evidence="5">
    <location>
        <begin position="147"/>
        <end position="166"/>
    </location>
</feature>
<evidence type="ECO:0008006" key="8">
    <source>
        <dbReference type="Google" id="ProtNLM"/>
    </source>
</evidence>
<dbReference type="PANTHER" id="PTHR23112">
    <property type="entry name" value="G PROTEIN-COUPLED RECEPTOR 157-RELATED"/>
    <property type="match status" value="1"/>
</dbReference>
<comment type="subcellular location">
    <subcellularLocation>
        <location evidence="1">Membrane</location>
        <topology evidence="1">Multi-pass membrane protein</topology>
    </subcellularLocation>
</comment>
<reference evidence="6" key="1">
    <citation type="submission" date="2022-07" db="EMBL/GenBank/DDBJ databases">
        <title>Genome Sequence of Leucocoprinus birnbaumii.</title>
        <authorList>
            <person name="Buettner E."/>
        </authorList>
    </citation>
    <scope>NUCLEOTIDE SEQUENCE</scope>
    <source>
        <strain evidence="6">VT141</strain>
    </source>
</reference>
<feature type="transmembrane region" description="Helical" evidence="5">
    <location>
        <begin position="282"/>
        <end position="301"/>
    </location>
</feature>
<dbReference type="EMBL" id="JANIEX010000618">
    <property type="protein sequence ID" value="KAJ3564915.1"/>
    <property type="molecule type" value="Genomic_DNA"/>
</dbReference>
<dbReference type="GO" id="GO:0007189">
    <property type="term" value="P:adenylate cyclase-activating G protein-coupled receptor signaling pathway"/>
    <property type="evidence" value="ECO:0007669"/>
    <property type="project" value="TreeGrafter"/>
</dbReference>
<evidence type="ECO:0000313" key="7">
    <source>
        <dbReference type="Proteomes" id="UP001213000"/>
    </source>
</evidence>
<dbReference type="GO" id="GO:0005886">
    <property type="term" value="C:plasma membrane"/>
    <property type="evidence" value="ECO:0007669"/>
    <property type="project" value="TreeGrafter"/>
</dbReference>
<name>A0AAD5VTN8_9AGAR</name>
<dbReference type="Proteomes" id="UP001213000">
    <property type="component" value="Unassembled WGS sequence"/>
</dbReference>
<dbReference type="PANTHER" id="PTHR23112:SF37">
    <property type="entry name" value="G PROTEIN-COUPLED RECEPTOR GPR1"/>
    <property type="match status" value="1"/>
</dbReference>
<dbReference type="Gene3D" id="1.20.1070.10">
    <property type="entry name" value="Rhodopsin 7-helix transmembrane proteins"/>
    <property type="match status" value="1"/>
</dbReference>
<evidence type="ECO:0000256" key="1">
    <source>
        <dbReference type="ARBA" id="ARBA00004141"/>
    </source>
</evidence>
<dbReference type="GO" id="GO:0004930">
    <property type="term" value="F:G protein-coupled receptor activity"/>
    <property type="evidence" value="ECO:0007669"/>
    <property type="project" value="InterPro"/>
</dbReference>
<comment type="caution">
    <text evidence="6">The sequence shown here is derived from an EMBL/GenBank/DDBJ whole genome shotgun (WGS) entry which is preliminary data.</text>
</comment>
<sequence length="340" mass="37883">MAGSFCPANRDHHAGLFSFGERLGIFMTILAALLSIVSASGLLLYAILRRIKRRKSSRRRTTRHSRSRSDASGFSLLISLVTADLIQAMGGMPSWRWMLDAQVMDGPSCTFQGAFLNVGNVAIALSSLSIAVHTFVVLVLHWRVTRLTLRIVVGSIWVITAIIIVACGRGRSGYYGDTGYWCWITEEHCPERVVGEYLWMWIAFFIMIGLYVYMFFMMLKGTIRTQRNSEKEEEEVKESRKMAYSMLFYPAVYLFCLAPVSISRWLDWSRASGNPLPPAATLFSNTVFSLSGFLNLILFTITRPTLITGDSSSVSSVGDVGGFAMEEEAPVKHTHGASIL</sequence>
<feature type="transmembrane region" description="Helical" evidence="5">
    <location>
        <begin position="69"/>
        <end position="89"/>
    </location>
</feature>
<evidence type="ECO:0000256" key="2">
    <source>
        <dbReference type="ARBA" id="ARBA00022692"/>
    </source>
</evidence>
<feature type="transmembrane region" description="Helical" evidence="5">
    <location>
        <begin position="198"/>
        <end position="221"/>
    </location>
</feature>
<gene>
    <name evidence="6" type="ORF">NP233_g7981</name>
</gene>
<organism evidence="6 7">
    <name type="scientific">Leucocoprinus birnbaumii</name>
    <dbReference type="NCBI Taxonomy" id="56174"/>
    <lineage>
        <taxon>Eukaryota</taxon>
        <taxon>Fungi</taxon>
        <taxon>Dikarya</taxon>
        <taxon>Basidiomycota</taxon>
        <taxon>Agaricomycotina</taxon>
        <taxon>Agaricomycetes</taxon>
        <taxon>Agaricomycetidae</taxon>
        <taxon>Agaricales</taxon>
        <taxon>Agaricineae</taxon>
        <taxon>Agaricaceae</taxon>
        <taxon>Leucocoprinus</taxon>
    </lineage>
</organism>
<keyword evidence="4 5" id="KW-0472">Membrane</keyword>
<accession>A0AAD5VTN8</accession>
<protein>
    <recommendedName>
        <fullName evidence="8">Glucose receptor Git3 N-terminal domain-containing protein</fullName>
    </recommendedName>
</protein>
<feature type="transmembrane region" description="Helical" evidence="5">
    <location>
        <begin position="242"/>
        <end position="262"/>
    </location>
</feature>
<dbReference type="AlphaFoldDB" id="A0AAD5VTN8"/>
<feature type="transmembrane region" description="Helical" evidence="5">
    <location>
        <begin position="121"/>
        <end position="140"/>
    </location>
</feature>
<dbReference type="InterPro" id="IPR000276">
    <property type="entry name" value="GPCR_Rhodpsn"/>
</dbReference>
<dbReference type="Pfam" id="PF00001">
    <property type="entry name" value="7tm_1"/>
    <property type="match status" value="1"/>
</dbReference>